<feature type="transmembrane region" description="Helical" evidence="1">
    <location>
        <begin position="64"/>
        <end position="89"/>
    </location>
</feature>
<organism evidence="2">
    <name type="scientific">Bacillus subtilis (strain 168)</name>
    <dbReference type="NCBI Taxonomy" id="224308"/>
    <lineage>
        <taxon>Bacteria</taxon>
        <taxon>Bacillati</taxon>
        <taxon>Bacillota</taxon>
        <taxon>Bacilli</taxon>
        <taxon>Bacillales</taxon>
        <taxon>Bacillaceae</taxon>
        <taxon>Bacillus</taxon>
    </lineage>
</organism>
<evidence type="ECO:0000256" key="1">
    <source>
        <dbReference type="SAM" id="Phobius"/>
    </source>
</evidence>
<keyword evidence="1" id="KW-1133">Transmembrane helix</keyword>
<feature type="transmembrane region" description="Helical" evidence="1">
    <location>
        <begin position="7"/>
        <end position="27"/>
    </location>
</feature>
<dbReference type="EMBL" id="CP052842">
    <property type="protein sequence ID" value="QJP88257.1"/>
    <property type="molecule type" value="Genomic_DNA"/>
</dbReference>
<reference evidence="2" key="1">
    <citation type="submission" date="2020-04" db="EMBL/GenBank/DDBJ databases">
        <title>Phage recombination drives evolution of spore-forming Bacilli.</title>
        <authorList>
            <person name="Dragos A."/>
            <person name="Kovacs A.T."/>
        </authorList>
    </citation>
    <scope>NUCLEOTIDE SEQUENCE</scope>
    <source>
        <strain evidence="2">168</strain>
    </source>
</reference>
<protein>
    <submittedName>
        <fullName evidence="2">Uncharacterized protein</fullName>
    </submittedName>
</protein>
<name>A0A6M3ZB39_BACSU</name>
<dbReference type="OrthoDB" id="2927066at2"/>
<accession>A0A6M3ZB39</accession>
<evidence type="ECO:0000313" key="2">
    <source>
        <dbReference type="EMBL" id="QJP88257.1"/>
    </source>
</evidence>
<keyword evidence="1" id="KW-0472">Membrane</keyword>
<keyword evidence="1" id="KW-0812">Transmembrane</keyword>
<dbReference type="KEGG" id="bsu:BSU17550"/>
<sequence>MNVKKAAAVFSITIPIISAILIINFFTGFMSIPWQGMPVFFPLLLSPIGIILAFVSIKTNKRCAVYGIVLNAIMFPFPFFWFIGGALLFGV</sequence>
<feature type="transmembrane region" description="Helical" evidence="1">
    <location>
        <begin position="39"/>
        <end position="57"/>
    </location>
</feature>
<proteinExistence type="predicted"/>
<gene>
    <name evidence="2" type="ORF">HIR78_09520</name>
</gene>
<dbReference type="RefSeq" id="WP_003245005.1">
    <property type="nucleotide sequence ID" value="NC_000964.3"/>
</dbReference>
<dbReference type="SMR" id="A0A6M3ZB39"/>
<dbReference type="AlphaFoldDB" id="A0A6M3ZB39"/>